<feature type="compositionally biased region" description="Polar residues" evidence="1">
    <location>
        <begin position="131"/>
        <end position="144"/>
    </location>
</feature>
<feature type="compositionally biased region" description="Basic and acidic residues" evidence="1">
    <location>
        <begin position="145"/>
        <end position="157"/>
    </location>
</feature>
<reference evidence="2" key="1">
    <citation type="submission" date="2022-07" db="EMBL/GenBank/DDBJ databases">
        <title>Draft genome sequence of Zalerion maritima ATCC 34329, a (micro)plastics degrading marine fungus.</title>
        <authorList>
            <person name="Paco A."/>
            <person name="Goncalves M.F.M."/>
            <person name="Rocha-Santos T.A.P."/>
            <person name="Alves A."/>
        </authorList>
    </citation>
    <scope>NUCLEOTIDE SEQUENCE</scope>
    <source>
        <strain evidence="2">ATCC 34329</strain>
    </source>
</reference>
<evidence type="ECO:0000313" key="2">
    <source>
        <dbReference type="EMBL" id="KAJ2896923.1"/>
    </source>
</evidence>
<feature type="region of interest" description="Disordered" evidence="1">
    <location>
        <begin position="257"/>
        <end position="306"/>
    </location>
</feature>
<feature type="compositionally biased region" description="Basic and acidic residues" evidence="1">
    <location>
        <begin position="287"/>
        <end position="306"/>
    </location>
</feature>
<dbReference type="AlphaFoldDB" id="A0AAD5RKQ8"/>
<feature type="region of interest" description="Disordered" evidence="1">
    <location>
        <begin position="113"/>
        <end position="157"/>
    </location>
</feature>
<protein>
    <submittedName>
        <fullName evidence="2">Uncharacterized protein</fullName>
    </submittedName>
</protein>
<feature type="region of interest" description="Disordered" evidence="1">
    <location>
        <begin position="178"/>
        <end position="240"/>
    </location>
</feature>
<proteinExistence type="predicted"/>
<gene>
    <name evidence="2" type="ORF">MKZ38_005100</name>
</gene>
<name>A0AAD5RKQ8_9PEZI</name>
<keyword evidence="3" id="KW-1185">Reference proteome</keyword>
<dbReference type="Proteomes" id="UP001201980">
    <property type="component" value="Unassembled WGS sequence"/>
</dbReference>
<sequence>MQDLEGNRSDLEQVGNAAEARNVPRWLGKLWWRNSDVTMTPAKREFECLPHFLPRDVGGGKKAGGTFVIKDMNKKEASALTEHQIEAEAGAVSSSVDHPHVSMPAASHLLDALSGSEADSDSDSDSEHVPLNNTHTKQTFTVSENSDRPFPKPLDGREWQEGMRQSKEITERMKQAEGHDCCDLDPDSSSDSPSHFEPEHPSIVKTSGKYTSYDHQRGKGSGMGKHKADPNYGTTPLFPMSTHQHDLLERSLRAGLMAQDKRKKQKEAAARCASSVIAENADPEDNQPQRRPEQWMREEQTTRTSR</sequence>
<accession>A0AAD5RKQ8</accession>
<evidence type="ECO:0000313" key="3">
    <source>
        <dbReference type="Proteomes" id="UP001201980"/>
    </source>
</evidence>
<dbReference type="EMBL" id="JAKWBI020000305">
    <property type="protein sequence ID" value="KAJ2896923.1"/>
    <property type="molecule type" value="Genomic_DNA"/>
</dbReference>
<comment type="caution">
    <text evidence="2">The sequence shown here is derived from an EMBL/GenBank/DDBJ whole genome shotgun (WGS) entry which is preliminary data.</text>
</comment>
<organism evidence="2 3">
    <name type="scientific">Zalerion maritima</name>
    <dbReference type="NCBI Taxonomy" id="339359"/>
    <lineage>
        <taxon>Eukaryota</taxon>
        <taxon>Fungi</taxon>
        <taxon>Dikarya</taxon>
        <taxon>Ascomycota</taxon>
        <taxon>Pezizomycotina</taxon>
        <taxon>Sordariomycetes</taxon>
        <taxon>Lulworthiomycetidae</taxon>
        <taxon>Lulworthiales</taxon>
        <taxon>Lulworthiaceae</taxon>
        <taxon>Zalerion</taxon>
    </lineage>
</organism>
<evidence type="ECO:0000256" key="1">
    <source>
        <dbReference type="SAM" id="MobiDB-lite"/>
    </source>
</evidence>